<dbReference type="PRINTS" id="PR00423">
    <property type="entry name" value="CELLDVISFTSZ"/>
</dbReference>
<dbReference type="SUPFAM" id="SSF52490">
    <property type="entry name" value="Tubulin nucleotide-binding domain-like"/>
    <property type="match status" value="1"/>
</dbReference>
<feature type="binding site" evidence="4">
    <location>
        <begin position="22"/>
        <end position="26"/>
    </location>
    <ligand>
        <name>GTP</name>
        <dbReference type="ChEBI" id="CHEBI:37565"/>
    </ligand>
</feature>
<organism evidence="8 9">
    <name type="scientific">Crenothrix polyspora</name>
    <dbReference type="NCBI Taxonomy" id="360316"/>
    <lineage>
        <taxon>Bacteria</taxon>
        <taxon>Pseudomonadati</taxon>
        <taxon>Pseudomonadota</taxon>
        <taxon>Gammaproteobacteria</taxon>
        <taxon>Methylococcales</taxon>
        <taxon>Crenotrichaceae</taxon>
        <taxon>Crenothrix</taxon>
    </lineage>
</organism>
<dbReference type="HAMAP" id="MF_00909">
    <property type="entry name" value="FtsZ"/>
    <property type="match status" value="1"/>
</dbReference>
<dbReference type="Proteomes" id="UP000195667">
    <property type="component" value="Unassembled WGS sequence"/>
</dbReference>
<keyword evidence="4" id="KW-0963">Cytoplasm</keyword>
<dbReference type="GO" id="GO:0051258">
    <property type="term" value="P:protein polymerization"/>
    <property type="evidence" value="ECO:0007669"/>
    <property type="project" value="UniProtKB-UniRule"/>
</dbReference>
<sequence>MAYELVDMCTETAVIKVIGVGGGGGNAVHHMVSSSIQGVEFICANTDAQALRKLDTGTIIQLGVELTKGLGAGTNPEVGRMAAEENKDRIKEVINGADMVFLTAGMGGGTGTGAIAVIAEIAKEMGILTVAVVTKPFTFEGKKKQAIAEQGIAELEKYVDSLITIPNQKLLPVLGDKVSLMNAFKAANDVLLDAVQGITDLIVHPGMINVDFADVRTVMSGMGAAIMGTGSAVGDHRAREAAEKAIACPLLEDINLQGARGILVNISASDMSIAEFNEVGEIVHEFASEDAIIKIGTAIDPDLGDEIKVTVVATGMGSPAQVAVKATNNLIRKAAAGEVNYGVLDTPTVIRQNKPETRESRFGAQLKKDMDLDYLDIPAFLRRQAD</sequence>
<dbReference type="InterPro" id="IPR024757">
    <property type="entry name" value="FtsZ_C"/>
</dbReference>
<keyword evidence="2 4" id="KW-0547">Nucleotide-binding</keyword>
<dbReference type="InterPro" id="IPR018316">
    <property type="entry name" value="Tubulin/FtsZ_2-layer-sand-dom"/>
</dbReference>
<dbReference type="InterPro" id="IPR008280">
    <property type="entry name" value="Tub_FtsZ_C"/>
</dbReference>
<dbReference type="OrthoDB" id="9813375at2"/>
<keyword evidence="3 4" id="KW-0342">GTP-binding</keyword>
<evidence type="ECO:0000313" key="9">
    <source>
        <dbReference type="Proteomes" id="UP000195667"/>
    </source>
</evidence>
<dbReference type="GO" id="GO:0000917">
    <property type="term" value="P:division septum assembly"/>
    <property type="evidence" value="ECO:0007669"/>
    <property type="project" value="UniProtKB-KW"/>
</dbReference>
<dbReference type="GO" id="GO:0032153">
    <property type="term" value="C:cell division site"/>
    <property type="evidence" value="ECO:0007669"/>
    <property type="project" value="UniProtKB-UniRule"/>
</dbReference>
<dbReference type="GO" id="GO:0003924">
    <property type="term" value="F:GTPase activity"/>
    <property type="evidence" value="ECO:0007669"/>
    <property type="project" value="UniProtKB-UniRule"/>
</dbReference>
<feature type="binding site" evidence="4">
    <location>
        <begin position="109"/>
        <end position="111"/>
    </location>
    <ligand>
        <name>GTP</name>
        <dbReference type="ChEBI" id="CHEBI:37565"/>
    </ligand>
</feature>
<reference evidence="9" key="1">
    <citation type="submission" date="2017-02" db="EMBL/GenBank/DDBJ databases">
        <authorList>
            <person name="Daims H."/>
        </authorList>
    </citation>
    <scope>NUCLEOTIDE SEQUENCE [LARGE SCALE GENOMIC DNA]</scope>
</reference>
<dbReference type="FunFam" id="3.40.50.1440:FF:000001">
    <property type="entry name" value="Cell division protein FtsZ"/>
    <property type="match status" value="1"/>
</dbReference>
<dbReference type="SMR" id="A0A1R4H908"/>
<evidence type="ECO:0000256" key="1">
    <source>
        <dbReference type="ARBA" id="ARBA00009690"/>
    </source>
</evidence>
<dbReference type="NCBIfam" id="TIGR00065">
    <property type="entry name" value="ftsZ"/>
    <property type="match status" value="1"/>
</dbReference>
<dbReference type="SUPFAM" id="SSF55307">
    <property type="entry name" value="Tubulin C-terminal domain-like"/>
    <property type="match status" value="1"/>
</dbReference>
<dbReference type="SMART" id="SM00865">
    <property type="entry name" value="Tubulin_C"/>
    <property type="match status" value="1"/>
</dbReference>
<dbReference type="GO" id="GO:0005737">
    <property type="term" value="C:cytoplasm"/>
    <property type="evidence" value="ECO:0007669"/>
    <property type="project" value="UniProtKB-SubCell"/>
</dbReference>
<accession>A0A1R4H908</accession>
<dbReference type="CDD" id="cd02201">
    <property type="entry name" value="FtsZ_type1"/>
    <property type="match status" value="1"/>
</dbReference>
<dbReference type="Gene3D" id="3.40.50.1440">
    <property type="entry name" value="Tubulin/FtsZ, GTPase domain"/>
    <property type="match status" value="1"/>
</dbReference>
<dbReference type="InterPro" id="IPR045061">
    <property type="entry name" value="FtsZ/CetZ"/>
</dbReference>
<feature type="domain" description="Tubulin/FtsZ GTPase" evidence="6">
    <location>
        <begin position="14"/>
        <end position="206"/>
    </location>
</feature>
<keyword evidence="4 8" id="KW-0132">Cell division</keyword>
<evidence type="ECO:0000259" key="7">
    <source>
        <dbReference type="SMART" id="SM00865"/>
    </source>
</evidence>
<keyword evidence="4" id="KW-0717">Septation</keyword>
<comment type="similarity">
    <text evidence="1 4">Belongs to the FtsZ family.</text>
</comment>
<dbReference type="PANTHER" id="PTHR30314:SF3">
    <property type="entry name" value="MITOCHONDRIAL DIVISION PROTEIN FSZA"/>
    <property type="match status" value="1"/>
</dbReference>
<keyword evidence="4" id="KW-0131">Cell cycle</keyword>
<dbReference type="GO" id="GO:0005525">
    <property type="term" value="F:GTP binding"/>
    <property type="evidence" value="ECO:0007669"/>
    <property type="project" value="UniProtKB-UniRule"/>
</dbReference>
<comment type="subcellular location">
    <subcellularLocation>
        <location evidence="4">Cytoplasm</location>
    </subcellularLocation>
    <text evidence="4">Assembles at midcell at the inner surface of the cytoplasmic membrane.</text>
</comment>
<evidence type="ECO:0000256" key="5">
    <source>
        <dbReference type="NCBIfam" id="TIGR00065"/>
    </source>
</evidence>
<dbReference type="InterPro" id="IPR036525">
    <property type="entry name" value="Tubulin/FtsZ_GTPase_sf"/>
</dbReference>
<keyword evidence="9" id="KW-1185">Reference proteome</keyword>
<dbReference type="Pfam" id="PF00091">
    <property type="entry name" value="Tubulin"/>
    <property type="match status" value="1"/>
</dbReference>
<dbReference type="RefSeq" id="WP_087143369.1">
    <property type="nucleotide sequence ID" value="NZ_FUKI01000101.1"/>
</dbReference>
<comment type="function">
    <text evidence="4">Essential cell division protein that forms a contractile ring structure (Z ring) at the future cell division site. The regulation of the ring assembly controls the timing and the location of cell division. One of the functions of the FtsZ ring is to recruit other cell division proteins to the septum to produce a new cell wall between the dividing cells. Binds GTP and shows GTPase activity.</text>
</comment>
<evidence type="ECO:0000313" key="8">
    <source>
        <dbReference type="EMBL" id="SJM92370.1"/>
    </source>
</evidence>
<feature type="binding site" evidence="4">
    <location>
        <position position="144"/>
    </location>
    <ligand>
        <name>GTP</name>
        <dbReference type="ChEBI" id="CHEBI:37565"/>
    </ligand>
</feature>
<dbReference type="PANTHER" id="PTHR30314">
    <property type="entry name" value="CELL DIVISION PROTEIN FTSZ-RELATED"/>
    <property type="match status" value="1"/>
</dbReference>
<evidence type="ECO:0000256" key="3">
    <source>
        <dbReference type="ARBA" id="ARBA00023134"/>
    </source>
</evidence>
<name>A0A1R4H908_9GAMM</name>
<evidence type="ECO:0000256" key="4">
    <source>
        <dbReference type="HAMAP-Rule" id="MF_00909"/>
    </source>
</evidence>
<feature type="binding site" evidence="4">
    <location>
        <position position="188"/>
    </location>
    <ligand>
        <name>GTP</name>
        <dbReference type="ChEBI" id="CHEBI:37565"/>
    </ligand>
</feature>
<dbReference type="InterPro" id="IPR000158">
    <property type="entry name" value="Cell_div_FtsZ"/>
</dbReference>
<feature type="binding site" evidence="4">
    <location>
        <position position="140"/>
    </location>
    <ligand>
        <name>GTP</name>
        <dbReference type="ChEBI" id="CHEBI:37565"/>
    </ligand>
</feature>
<protein>
    <recommendedName>
        <fullName evidence="4 5">Cell division protein FtsZ</fullName>
    </recommendedName>
</protein>
<dbReference type="Gene3D" id="3.30.1330.20">
    <property type="entry name" value="Tubulin/FtsZ, C-terminal domain"/>
    <property type="match status" value="1"/>
</dbReference>
<dbReference type="InterPro" id="IPR003008">
    <property type="entry name" value="Tubulin_FtsZ_GTPase"/>
</dbReference>
<evidence type="ECO:0000256" key="2">
    <source>
        <dbReference type="ARBA" id="ARBA00022741"/>
    </source>
</evidence>
<evidence type="ECO:0000259" key="6">
    <source>
        <dbReference type="SMART" id="SM00864"/>
    </source>
</evidence>
<dbReference type="EMBL" id="FUKI01000101">
    <property type="protein sequence ID" value="SJM92370.1"/>
    <property type="molecule type" value="Genomic_DNA"/>
</dbReference>
<dbReference type="SMART" id="SM00864">
    <property type="entry name" value="Tubulin"/>
    <property type="match status" value="1"/>
</dbReference>
<dbReference type="Pfam" id="PF12327">
    <property type="entry name" value="FtsZ_C"/>
    <property type="match status" value="1"/>
</dbReference>
<dbReference type="InterPro" id="IPR037103">
    <property type="entry name" value="Tubulin/FtsZ-like_C"/>
</dbReference>
<feature type="domain" description="Tubulin/FtsZ 2-layer sandwich" evidence="7">
    <location>
        <begin position="208"/>
        <end position="325"/>
    </location>
</feature>
<dbReference type="AlphaFoldDB" id="A0A1R4H908"/>
<proteinExistence type="inferred from homology"/>
<comment type="subunit">
    <text evidence="4">Homodimer. Polymerizes to form a dynamic ring structure in a strictly GTP-dependent manner. Interacts directly with several other division proteins.</text>
</comment>
<dbReference type="GO" id="GO:0043093">
    <property type="term" value="P:FtsZ-dependent cytokinesis"/>
    <property type="evidence" value="ECO:0007669"/>
    <property type="project" value="UniProtKB-UniRule"/>
</dbReference>
<gene>
    <name evidence="4 8" type="primary">ftsZ</name>
    <name evidence="8" type="ORF">CRENPOLYSF1_270088</name>
</gene>